<dbReference type="PROSITE" id="PS00893">
    <property type="entry name" value="NUDIX_BOX"/>
    <property type="match status" value="1"/>
</dbReference>
<dbReference type="GO" id="GO:0006167">
    <property type="term" value="P:AMP biosynthetic process"/>
    <property type="evidence" value="ECO:0007669"/>
    <property type="project" value="TreeGrafter"/>
</dbReference>
<dbReference type="InterPro" id="IPR015797">
    <property type="entry name" value="NUDIX_hydrolase-like_dom_sf"/>
</dbReference>
<sequence length="267" mass="32409">MNNYCNNCGKNGHLYHQCKLPITSLGIIAFRINDNQIQYLMIRRKDTLGYIDFMRGKYSVFNKDYIINMLKQMTMEEKDLLITSNFDILWNRIWGNFNISNQYKAEENISREKYNSLMNGILFKNDFYNLKDLVEESNKYDTWNEAEWGFPKGRRNYQETDFECALREFAEETGYNIKHIKNVKNILPFEEVFTGSNYKSYKHKYYLTFMENKNTLFTDKFEPTEVSKMEWKNFDECMHCIRHYNLEKKRLLININETLKSFRLFYH</sequence>
<dbReference type="InterPro" id="IPR000086">
    <property type="entry name" value="NUDIX_hydrolase_dom"/>
</dbReference>
<organism evidence="4">
    <name type="scientific">viral metagenome</name>
    <dbReference type="NCBI Taxonomy" id="1070528"/>
    <lineage>
        <taxon>unclassified sequences</taxon>
        <taxon>metagenomes</taxon>
        <taxon>organismal metagenomes</taxon>
    </lineage>
</organism>
<keyword evidence="1" id="KW-0378">Hydrolase</keyword>
<name>A0A6C0JLK2_9ZZZZ</name>
<dbReference type="GO" id="GO:0008270">
    <property type="term" value="F:zinc ion binding"/>
    <property type="evidence" value="ECO:0007669"/>
    <property type="project" value="InterPro"/>
</dbReference>
<dbReference type="EMBL" id="MN740431">
    <property type="protein sequence ID" value="QHU06243.1"/>
    <property type="molecule type" value="Genomic_DNA"/>
</dbReference>
<dbReference type="GO" id="GO:0006754">
    <property type="term" value="P:ATP biosynthetic process"/>
    <property type="evidence" value="ECO:0007669"/>
    <property type="project" value="TreeGrafter"/>
</dbReference>
<dbReference type="InterPro" id="IPR020084">
    <property type="entry name" value="NUDIX_hydrolase_CS"/>
</dbReference>
<feature type="domain" description="Nudix hydrolase" evidence="3">
    <location>
        <begin position="20"/>
        <end position="257"/>
    </location>
</feature>
<dbReference type="Pfam" id="PF00293">
    <property type="entry name" value="NUDIX"/>
    <property type="match status" value="1"/>
</dbReference>
<dbReference type="GO" id="GO:0003676">
    <property type="term" value="F:nucleic acid binding"/>
    <property type="evidence" value="ECO:0007669"/>
    <property type="project" value="InterPro"/>
</dbReference>
<dbReference type="PROSITE" id="PS51462">
    <property type="entry name" value="NUDIX"/>
    <property type="match status" value="1"/>
</dbReference>
<proteinExistence type="predicted"/>
<dbReference type="SUPFAM" id="SSF55811">
    <property type="entry name" value="Nudix"/>
    <property type="match status" value="1"/>
</dbReference>
<dbReference type="InterPro" id="IPR001878">
    <property type="entry name" value="Znf_CCHC"/>
</dbReference>
<evidence type="ECO:0000256" key="1">
    <source>
        <dbReference type="ARBA" id="ARBA00022801"/>
    </source>
</evidence>
<dbReference type="PANTHER" id="PTHR21340">
    <property type="entry name" value="DIADENOSINE 5,5-P1,P4-TETRAPHOSPHATE PYROPHOSPHOHYDROLASE MUTT"/>
    <property type="match status" value="1"/>
</dbReference>
<dbReference type="PROSITE" id="PS50158">
    <property type="entry name" value="ZF_CCHC"/>
    <property type="match status" value="1"/>
</dbReference>
<evidence type="ECO:0008006" key="5">
    <source>
        <dbReference type="Google" id="ProtNLM"/>
    </source>
</evidence>
<dbReference type="GO" id="GO:0004081">
    <property type="term" value="F:bis(5'-nucleosyl)-tetraphosphatase (asymmetrical) activity"/>
    <property type="evidence" value="ECO:0007669"/>
    <property type="project" value="TreeGrafter"/>
</dbReference>
<reference evidence="4" key="1">
    <citation type="journal article" date="2020" name="Nature">
        <title>Giant virus diversity and host interactions through global metagenomics.</title>
        <authorList>
            <person name="Schulz F."/>
            <person name="Roux S."/>
            <person name="Paez-Espino D."/>
            <person name="Jungbluth S."/>
            <person name="Walsh D.A."/>
            <person name="Denef V.J."/>
            <person name="McMahon K.D."/>
            <person name="Konstantinidis K.T."/>
            <person name="Eloe-Fadrosh E.A."/>
            <person name="Kyrpides N.C."/>
            <person name="Woyke T."/>
        </authorList>
    </citation>
    <scope>NUCLEOTIDE SEQUENCE</scope>
    <source>
        <strain evidence="4">GVMAG-M-3300027747-57</strain>
    </source>
</reference>
<feature type="domain" description="CCHC-type" evidence="2">
    <location>
        <begin position="5"/>
        <end position="19"/>
    </location>
</feature>
<evidence type="ECO:0000259" key="2">
    <source>
        <dbReference type="PROSITE" id="PS50158"/>
    </source>
</evidence>
<protein>
    <recommendedName>
        <fullName evidence="5">Nudix hydrolase domain-containing protein</fullName>
    </recommendedName>
</protein>
<evidence type="ECO:0000259" key="3">
    <source>
        <dbReference type="PROSITE" id="PS51462"/>
    </source>
</evidence>
<accession>A0A6C0JLK2</accession>
<dbReference type="Gene3D" id="3.90.79.10">
    <property type="entry name" value="Nucleoside Triphosphate Pyrophosphohydrolase"/>
    <property type="match status" value="1"/>
</dbReference>
<dbReference type="PANTHER" id="PTHR21340:SF0">
    <property type="entry name" value="BIS(5'-NUCLEOSYL)-TETRAPHOSPHATASE [ASYMMETRICAL]"/>
    <property type="match status" value="1"/>
</dbReference>
<dbReference type="InterPro" id="IPR051325">
    <property type="entry name" value="Nudix_hydrolase_domain"/>
</dbReference>
<evidence type="ECO:0000313" key="4">
    <source>
        <dbReference type="EMBL" id="QHU06243.1"/>
    </source>
</evidence>
<dbReference type="AlphaFoldDB" id="A0A6C0JLK2"/>